<dbReference type="GO" id="GO:0005634">
    <property type="term" value="C:nucleus"/>
    <property type="evidence" value="ECO:0007669"/>
    <property type="project" value="TreeGrafter"/>
</dbReference>
<evidence type="ECO:0000259" key="1">
    <source>
        <dbReference type="SMART" id="SM00775"/>
    </source>
</evidence>
<dbReference type="PANTHER" id="PTHR12181">
    <property type="entry name" value="LIPIN"/>
    <property type="match status" value="1"/>
</dbReference>
<dbReference type="GO" id="GO:0019432">
    <property type="term" value="P:triglyceride biosynthetic process"/>
    <property type="evidence" value="ECO:0007669"/>
    <property type="project" value="TreeGrafter"/>
</dbReference>
<dbReference type="GO" id="GO:0045944">
    <property type="term" value="P:positive regulation of transcription by RNA polymerase II"/>
    <property type="evidence" value="ECO:0007669"/>
    <property type="project" value="TreeGrafter"/>
</dbReference>
<organism evidence="2 3">
    <name type="scientific">Strongylus vulgaris</name>
    <name type="common">Blood worm</name>
    <dbReference type="NCBI Taxonomy" id="40348"/>
    <lineage>
        <taxon>Eukaryota</taxon>
        <taxon>Metazoa</taxon>
        <taxon>Ecdysozoa</taxon>
        <taxon>Nematoda</taxon>
        <taxon>Chromadorea</taxon>
        <taxon>Rhabditida</taxon>
        <taxon>Rhabditina</taxon>
        <taxon>Rhabditomorpha</taxon>
        <taxon>Strongyloidea</taxon>
        <taxon>Strongylidae</taxon>
        <taxon>Strongylus</taxon>
    </lineage>
</organism>
<gene>
    <name evidence="2" type="ORF">SVUK_LOCUS4238</name>
</gene>
<evidence type="ECO:0000313" key="3">
    <source>
        <dbReference type="Proteomes" id="UP000270094"/>
    </source>
</evidence>
<dbReference type="SMART" id="SM00775">
    <property type="entry name" value="LNS2"/>
    <property type="match status" value="1"/>
</dbReference>
<dbReference type="AlphaFoldDB" id="A0A3P7I8W4"/>
<keyword evidence="3" id="KW-1185">Reference proteome</keyword>
<dbReference type="InterPro" id="IPR013209">
    <property type="entry name" value="LNS2"/>
</dbReference>
<sequence>MVYLSSRAIGQSHTTKQYLKSIAQDSKQLPDGPVLLSPTSVLIAFRREVIERRPEEFKIAALTDLKKLFPVKQPFFAGFGNRETDVTSYRAVGIMPARILIIDPSGRVRRSDSVGYVSSYSSMATETVDYLFPPLMRRLDDYERSFQAFSAFTHWKSVNEQSGLTDADIEAYETKRKQSVEKAKKK</sequence>
<dbReference type="InterPro" id="IPR026058">
    <property type="entry name" value="LIPIN"/>
</dbReference>
<dbReference type="EMBL" id="UYYB01011569">
    <property type="protein sequence ID" value="VDM69240.1"/>
    <property type="molecule type" value="Genomic_DNA"/>
</dbReference>
<dbReference type="GO" id="GO:0009062">
    <property type="term" value="P:fatty acid catabolic process"/>
    <property type="evidence" value="ECO:0007669"/>
    <property type="project" value="TreeGrafter"/>
</dbReference>
<evidence type="ECO:0000313" key="2">
    <source>
        <dbReference type="EMBL" id="VDM69240.1"/>
    </source>
</evidence>
<dbReference type="Pfam" id="PF08235">
    <property type="entry name" value="LNS2"/>
    <property type="match status" value="1"/>
</dbReference>
<feature type="domain" description="LNS2/PITP" evidence="1">
    <location>
        <begin position="1"/>
        <end position="111"/>
    </location>
</feature>
<dbReference type="GO" id="GO:0008195">
    <property type="term" value="F:phosphatidate phosphatase activity"/>
    <property type="evidence" value="ECO:0007669"/>
    <property type="project" value="TreeGrafter"/>
</dbReference>
<dbReference type="Proteomes" id="UP000270094">
    <property type="component" value="Unassembled WGS sequence"/>
</dbReference>
<dbReference type="InterPro" id="IPR031315">
    <property type="entry name" value="LNS2/PITP"/>
</dbReference>
<proteinExistence type="predicted"/>
<reference evidence="2 3" key="1">
    <citation type="submission" date="2018-11" db="EMBL/GenBank/DDBJ databases">
        <authorList>
            <consortium name="Pathogen Informatics"/>
        </authorList>
    </citation>
    <scope>NUCLEOTIDE SEQUENCE [LARGE SCALE GENOMIC DNA]</scope>
</reference>
<accession>A0A3P7I8W4</accession>
<name>A0A3P7I8W4_STRVU</name>
<dbReference type="GO" id="GO:0003713">
    <property type="term" value="F:transcription coactivator activity"/>
    <property type="evidence" value="ECO:0007669"/>
    <property type="project" value="TreeGrafter"/>
</dbReference>
<protein>
    <recommendedName>
        <fullName evidence="1">LNS2/PITP domain-containing protein</fullName>
    </recommendedName>
</protein>
<dbReference type="InterPro" id="IPR036412">
    <property type="entry name" value="HAD-like_sf"/>
</dbReference>
<dbReference type="OrthoDB" id="4567at2759"/>
<dbReference type="SUPFAM" id="SSF56784">
    <property type="entry name" value="HAD-like"/>
    <property type="match status" value="1"/>
</dbReference>
<dbReference type="PANTHER" id="PTHR12181:SF12">
    <property type="entry name" value="PHOSPHATIDATE PHOSPHATASE"/>
    <property type="match status" value="1"/>
</dbReference>
<dbReference type="GO" id="GO:0032869">
    <property type="term" value="P:cellular response to insulin stimulus"/>
    <property type="evidence" value="ECO:0007669"/>
    <property type="project" value="TreeGrafter"/>
</dbReference>